<protein>
    <submittedName>
        <fullName evidence="1">Uncharacterized protein</fullName>
    </submittedName>
</protein>
<dbReference type="Proteomes" id="UP001396334">
    <property type="component" value="Unassembled WGS sequence"/>
</dbReference>
<reference evidence="1 2" key="1">
    <citation type="journal article" date="2024" name="G3 (Bethesda)">
        <title>Genome assembly of Hibiscus sabdariffa L. provides insights into metabolisms of medicinal natural products.</title>
        <authorList>
            <person name="Kim T."/>
        </authorList>
    </citation>
    <scope>NUCLEOTIDE SEQUENCE [LARGE SCALE GENOMIC DNA]</scope>
    <source>
        <strain evidence="1">TK-2024</strain>
        <tissue evidence="1">Old leaves</tissue>
    </source>
</reference>
<accession>A0ABR2RBL0</accession>
<keyword evidence="2" id="KW-1185">Reference proteome</keyword>
<evidence type="ECO:0000313" key="1">
    <source>
        <dbReference type="EMBL" id="KAK9010234.1"/>
    </source>
</evidence>
<gene>
    <name evidence="1" type="ORF">V6N11_036747</name>
</gene>
<dbReference type="EMBL" id="JBBPBN010000024">
    <property type="protein sequence ID" value="KAK9010234.1"/>
    <property type="molecule type" value="Genomic_DNA"/>
</dbReference>
<evidence type="ECO:0000313" key="2">
    <source>
        <dbReference type="Proteomes" id="UP001396334"/>
    </source>
</evidence>
<organism evidence="1 2">
    <name type="scientific">Hibiscus sabdariffa</name>
    <name type="common">roselle</name>
    <dbReference type="NCBI Taxonomy" id="183260"/>
    <lineage>
        <taxon>Eukaryota</taxon>
        <taxon>Viridiplantae</taxon>
        <taxon>Streptophyta</taxon>
        <taxon>Embryophyta</taxon>
        <taxon>Tracheophyta</taxon>
        <taxon>Spermatophyta</taxon>
        <taxon>Magnoliopsida</taxon>
        <taxon>eudicotyledons</taxon>
        <taxon>Gunneridae</taxon>
        <taxon>Pentapetalae</taxon>
        <taxon>rosids</taxon>
        <taxon>malvids</taxon>
        <taxon>Malvales</taxon>
        <taxon>Malvaceae</taxon>
        <taxon>Malvoideae</taxon>
        <taxon>Hibiscus</taxon>
    </lineage>
</organism>
<proteinExistence type="predicted"/>
<comment type="caution">
    <text evidence="1">The sequence shown here is derived from an EMBL/GenBank/DDBJ whole genome shotgun (WGS) entry which is preliminary data.</text>
</comment>
<name>A0ABR2RBL0_9ROSI</name>
<sequence>MKKKDEKDTEILRQLKGKATVLLDSPRESEAMAAQIDANALPAIKEVLAIIWRLSNAKMRFELNGWNCQFLLVTIHMGGLIE</sequence>